<evidence type="ECO:0000313" key="1">
    <source>
        <dbReference type="EMBL" id="GMN60069.1"/>
    </source>
</evidence>
<keyword evidence="2" id="KW-1185">Reference proteome</keyword>
<name>A0AA88DRB8_FICCA</name>
<proteinExistence type="predicted"/>
<sequence>MLWYLSWHLLRNFGRLGIVLSFRKVWNPPSNPRWKAPLPDRACIHIDASVVGRPAGFSALAKDHFGGGHGLATFHGRCELVVD</sequence>
<reference evidence="1" key="1">
    <citation type="submission" date="2023-07" db="EMBL/GenBank/DDBJ databases">
        <title>draft genome sequence of fig (Ficus carica).</title>
        <authorList>
            <person name="Takahashi T."/>
            <person name="Nishimura K."/>
        </authorList>
    </citation>
    <scope>NUCLEOTIDE SEQUENCE</scope>
</reference>
<dbReference type="EMBL" id="BTGU01000095">
    <property type="protein sequence ID" value="GMN60069.1"/>
    <property type="molecule type" value="Genomic_DNA"/>
</dbReference>
<dbReference type="Proteomes" id="UP001187192">
    <property type="component" value="Unassembled WGS sequence"/>
</dbReference>
<protein>
    <submittedName>
        <fullName evidence="1">Uncharacterized protein</fullName>
    </submittedName>
</protein>
<accession>A0AA88DRB8</accession>
<organism evidence="1 2">
    <name type="scientific">Ficus carica</name>
    <name type="common">Common fig</name>
    <dbReference type="NCBI Taxonomy" id="3494"/>
    <lineage>
        <taxon>Eukaryota</taxon>
        <taxon>Viridiplantae</taxon>
        <taxon>Streptophyta</taxon>
        <taxon>Embryophyta</taxon>
        <taxon>Tracheophyta</taxon>
        <taxon>Spermatophyta</taxon>
        <taxon>Magnoliopsida</taxon>
        <taxon>eudicotyledons</taxon>
        <taxon>Gunneridae</taxon>
        <taxon>Pentapetalae</taxon>
        <taxon>rosids</taxon>
        <taxon>fabids</taxon>
        <taxon>Rosales</taxon>
        <taxon>Moraceae</taxon>
        <taxon>Ficeae</taxon>
        <taxon>Ficus</taxon>
    </lineage>
</organism>
<dbReference type="Gramene" id="FCD_00031820-RA">
    <property type="protein sequence ID" value="FCD_00031820-RA:cds"/>
    <property type="gene ID" value="FCD_00031820"/>
</dbReference>
<comment type="caution">
    <text evidence="1">The sequence shown here is derived from an EMBL/GenBank/DDBJ whole genome shotgun (WGS) entry which is preliminary data.</text>
</comment>
<evidence type="ECO:0000313" key="2">
    <source>
        <dbReference type="Proteomes" id="UP001187192"/>
    </source>
</evidence>
<gene>
    <name evidence="1" type="ORF">TIFTF001_029163</name>
</gene>
<dbReference type="AlphaFoldDB" id="A0AA88DRB8"/>